<evidence type="ECO:0000313" key="1">
    <source>
        <dbReference type="EMBL" id="CDW34457.1"/>
    </source>
</evidence>
<proteinExistence type="predicted"/>
<feature type="non-terminal residue" evidence="1">
    <location>
        <position position="1"/>
    </location>
</feature>
<accession>A0A0K2U934</accession>
<dbReference type="EMBL" id="HACA01017096">
    <property type="protein sequence ID" value="CDW34457.1"/>
    <property type="molecule type" value="Transcribed_RNA"/>
</dbReference>
<sequence length="143" mass="16922">YPEKTSVSTWRRTSITSNIFLKIDIKIFTDFTSKPELEWRRFITESSVDKTLMFSSEYSIDAIALHSMDGACEQKIIWNKSPLFDYNRKNDVIPQNSNKKSFFKKVQKQLREKEKIGINEDVLTFHDMVHKSAMNTERLYFPL</sequence>
<organism evidence="1">
    <name type="scientific">Lepeophtheirus salmonis</name>
    <name type="common">Salmon louse</name>
    <name type="synonym">Caligus salmonis</name>
    <dbReference type="NCBI Taxonomy" id="72036"/>
    <lineage>
        <taxon>Eukaryota</taxon>
        <taxon>Metazoa</taxon>
        <taxon>Ecdysozoa</taxon>
        <taxon>Arthropoda</taxon>
        <taxon>Crustacea</taxon>
        <taxon>Multicrustacea</taxon>
        <taxon>Hexanauplia</taxon>
        <taxon>Copepoda</taxon>
        <taxon>Siphonostomatoida</taxon>
        <taxon>Caligidae</taxon>
        <taxon>Lepeophtheirus</taxon>
    </lineage>
</organism>
<protein>
    <submittedName>
        <fullName evidence="1">Uncharacterized protein</fullName>
    </submittedName>
</protein>
<dbReference type="AlphaFoldDB" id="A0A0K2U934"/>
<reference evidence="1" key="1">
    <citation type="submission" date="2014-05" db="EMBL/GenBank/DDBJ databases">
        <authorList>
            <person name="Chronopoulou M."/>
        </authorList>
    </citation>
    <scope>NUCLEOTIDE SEQUENCE</scope>
    <source>
        <tissue evidence="1">Whole organism</tissue>
    </source>
</reference>
<name>A0A0K2U934_LEPSM</name>